<dbReference type="Pfam" id="PF00724">
    <property type="entry name" value="Oxidored_FMN"/>
    <property type="match status" value="1"/>
</dbReference>
<dbReference type="RefSeq" id="WP_067879879.1">
    <property type="nucleotide sequence ID" value="NZ_JAAXOP010000027.1"/>
</dbReference>
<evidence type="ECO:0000259" key="1">
    <source>
        <dbReference type="Pfam" id="PF00724"/>
    </source>
</evidence>
<dbReference type="GO" id="GO:0005829">
    <property type="term" value="C:cytosol"/>
    <property type="evidence" value="ECO:0007669"/>
    <property type="project" value="TreeGrafter"/>
</dbReference>
<evidence type="ECO:0000313" key="2">
    <source>
        <dbReference type="EMBL" id="NKY54326.1"/>
    </source>
</evidence>
<feature type="domain" description="NADH:flavin oxidoreductase/NADH oxidase N-terminal" evidence="1">
    <location>
        <begin position="10"/>
        <end position="361"/>
    </location>
</feature>
<evidence type="ECO:0000313" key="3">
    <source>
        <dbReference type="Proteomes" id="UP000565711"/>
    </source>
</evidence>
<dbReference type="Proteomes" id="UP000565711">
    <property type="component" value="Unassembled WGS sequence"/>
</dbReference>
<organism evidence="2 3">
    <name type="scientific">Nocardia vermiculata</name>
    <dbReference type="NCBI Taxonomy" id="257274"/>
    <lineage>
        <taxon>Bacteria</taxon>
        <taxon>Bacillati</taxon>
        <taxon>Actinomycetota</taxon>
        <taxon>Actinomycetes</taxon>
        <taxon>Mycobacteriales</taxon>
        <taxon>Nocardiaceae</taxon>
        <taxon>Nocardia</taxon>
    </lineage>
</organism>
<sequence>MTRELTSNALFSAFEIRSLRLPNRIVMSPMTRSYSPEGVPGTDVADYYRRRAEGGTGLVITEGVAIDHPAAVDNPRVPRMHGGQALAGWRHVTDTVHRAGGRIIPQLWHVGPLWGAMVDADPAVSMRPSGLWGTPGHTVYPDRYIERASAPVRAMTEQDITEVIAAYVRSARNAVDAGFDGIAIHGGHGYLLDAFLWESTNRRDDDWGGDLVRRTRFPVEVVRAIRAEIGPDLPIFYRFSQHKQQDYGARIAETPDELGVVLGALVEAGVDVLDASIRRFDTPAFDGSDLSLAGWAKKLTGAASMAVGSVGLTKSLRDSGVPEPADLSGLLRRVDEEEFDLVAIGRLHLADPAIAETIRTGGALPTYERKKYESRLY</sequence>
<dbReference type="AlphaFoldDB" id="A0A846Y4A0"/>
<dbReference type="PANTHER" id="PTHR22893">
    <property type="entry name" value="NADH OXIDOREDUCTASE-RELATED"/>
    <property type="match status" value="1"/>
</dbReference>
<dbReference type="SUPFAM" id="SSF51395">
    <property type="entry name" value="FMN-linked oxidoreductases"/>
    <property type="match status" value="1"/>
</dbReference>
<gene>
    <name evidence="2" type="ORF">HGA08_29500</name>
</gene>
<reference evidence="2 3" key="1">
    <citation type="submission" date="2020-04" db="EMBL/GenBank/DDBJ databases">
        <title>MicrobeNet Type strains.</title>
        <authorList>
            <person name="Nicholson A.C."/>
        </authorList>
    </citation>
    <scope>NUCLEOTIDE SEQUENCE [LARGE SCALE GENOMIC DNA]</scope>
    <source>
        <strain evidence="2 3">JCM 12354</strain>
    </source>
</reference>
<dbReference type="CDD" id="cd04747">
    <property type="entry name" value="OYE_like_5_FMN"/>
    <property type="match status" value="1"/>
</dbReference>
<keyword evidence="3" id="KW-1185">Reference proteome</keyword>
<dbReference type="InterPro" id="IPR001155">
    <property type="entry name" value="OxRdtase_FMN_N"/>
</dbReference>
<proteinExistence type="predicted"/>
<protein>
    <submittedName>
        <fullName evidence="2">NADH:flavin oxidoreductase</fullName>
    </submittedName>
</protein>
<dbReference type="GO" id="GO:0010181">
    <property type="term" value="F:FMN binding"/>
    <property type="evidence" value="ECO:0007669"/>
    <property type="project" value="InterPro"/>
</dbReference>
<comment type="caution">
    <text evidence="2">The sequence shown here is derived from an EMBL/GenBank/DDBJ whole genome shotgun (WGS) entry which is preliminary data.</text>
</comment>
<dbReference type="EMBL" id="JAAXOP010000027">
    <property type="protein sequence ID" value="NKY54326.1"/>
    <property type="molecule type" value="Genomic_DNA"/>
</dbReference>
<name>A0A846Y4A0_9NOCA</name>
<dbReference type="PANTHER" id="PTHR22893:SF55">
    <property type="entry name" value="OXIDOREDUCTASE-RELATED"/>
    <property type="match status" value="1"/>
</dbReference>
<dbReference type="GO" id="GO:0016491">
    <property type="term" value="F:oxidoreductase activity"/>
    <property type="evidence" value="ECO:0007669"/>
    <property type="project" value="InterPro"/>
</dbReference>
<dbReference type="InterPro" id="IPR013785">
    <property type="entry name" value="Aldolase_TIM"/>
</dbReference>
<dbReference type="Gene3D" id="3.20.20.70">
    <property type="entry name" value="Aldolase class I"/>
    <property type="match status" value="1"/>
</dbReference>
<accession>A0A846Y4A0</accession>
<dbReference type="InterPro" id="IPR045247">
    <property type="entry name" value="Oye-like"/>
</dbReference>